<sequence length="108" mass="11652">MNVLRAVLTHKQSLWRHQEVSVEARLCGPAVTQAMQGKAEQHSTTHMIDTYSQPTPAVPEGGTTSSTASTTAVSQQEQSAIKCICTGRLVNKMPPYNKTVFSNLGHSA</sequence>
<protein>
    <submittedName>
        <fullName evidence="2">Uncharacterized protein</fullName>
    </submittedName>
</protein>
<reference evidence="2 3" key="1">
    <citation type="submission" date="2021-06" db="EMBL/GenBank/DDBJ databases">
        <title>Chromosome-level genome assembly of the red-tail catfish (Hemibagrus wyckioides).</title>
        <authorList>
            <person name="Shao F."/>
        </authorList>
    </citation>
    <scope>NUCLEOTIDE SEQUENCE [LARGE SCALE GENOMIC DNA]</scope>
    <source>
        <strain evidence="2">EC202008001</strain>
        <tissue evidence="2">Blood</tissue>
    </source>
</reference>
<evidence type="ECO:0000256" key="1">
    <source>
        <dbReference type="SAM" id="MobiDB-lite"/>
    </source>
</evidence>
<feature type="compositionally biased region" description="Polar residues" evidence="1">
    <location>
        <begin position="42"/>
        <end position="55"/>
    </location>
</feature>
<accession>A0A9D3NS67</accession>
<feature type="compositionally biased region" description="Low complexity" evidence="1">
    <location>
        <begin position="63"/>
        <end position="73"/>
    </location>
</feature>
<evidence type="ECO:0000313" key="3">
    <source>
        <dbReference type="Proteomes" id="UP000824219"/>
    </source>
</evidence>
<keyword evidence="3" id="KW-1185">Reference proteome</keyword>
<dbReference type="AlphaFoldDB" id="A0A9D3NS67"/>
<gene>
    <name evidence="2" type="ORF">KOW79_008470</name>
</gene>
<name>A0A9D3NS67_9TELE</name>
<dbReference type="Proteomes" id="UP000824219">
    <property type="component" value="Linkage Group LG09"/>
</dbReference>
<feature type="region of interest" description="Disordered" evidence="1">
    <location>
        <begin position="35"/>
        <end position="73"/>
    </location>
</feature>
<dbReference type="OrthoDB" id="10433270at2759"/>
<comment type="caution">
    <text evidence="2">The sequence shown here is derived from an EMBL/GenBank/DDBJ whole genome shotgun (WGS) entry which is preliminary data.</text>
</comment>
<proteinExistence type="predicted"/>
<dbReference type="EMBL" id="JAHKSW010000009">
    <property type="protein sequence ID" value="KAG7328526.1"/>
    <property type="molecule type" value="Genomic_DNA"/>
</dbReference>
<organism evidence="2 3">
    <name type="scientific">Hemibagrus wyckioides</name>
    <dbReference type="NCBI Taxonomy" id="337641"/>
    <lineage>
        <taxon>Eukaryota</taxon>
        <taxon>Metazoa</taxon>
        <taxon>Chordata</taxon>
        <taxon>Craniata</taxon>
        <taxon>Vertebrata</taxon>
        <taxon>Euteleostomi</taxon>
        <taxon>Actinopterygii</taxon>
        <taxon>Neopterygii</taxon>
        <taxon>Teleostei</taxon>
        <taxon>Ostariophysi</taxon>
        <taxon>Siluriformes</taxon>
        <taxon>Bagridae</taxon>
        <taxon>Hemibagrus</taxon>
    </lineage>
</organism>
<evidence type="ECO:0000313" key="2">
    <source>
        <dbReference type="EMBL" id="KAG7328526.1"/>
    </source>
</evidence>